<dbReference type="Gramene" id="KRH30891">
    <property type="protein sequence ID" value="KRH30891"/>
    <property type="gene ID" value="GLYMA_11G212800"/>
</dbReference>
<evidence type="ECO:0000259" key="3">
    <source>
        <dbReference type="Pfam" id="PF00931"/>
    </source>
</evidence>
<dbReference type="SUPFAM" id="SSF52540">
    <property type="entry name" value="P-loop containing nucleoside triphosphate hydrolases"/>
    <property type="match status" value="1"/>
</dbReference>
<proteinExistence type="predicted"/>
<keyword evidence="1" id="KW-0677">Repeat</keyword>
<dbReference type="InterPro" id="IPR032675">
    <property type="entry name" value="LRR_dom_sf"/>
</dbReference>
<organism evidence="5">
    <name type="scientific">Glycine max</name>
    <name type="common">Soybean</name>
    <name type="synonym">Glycine hispida</name>
    <dbReference type="NCBI Taxonomy" id="3847"/>
    <lineage>
        <taxon>Eukaryota</taxon>
        <taxon>Viridiplantae</taxon>
        <taxon>Streptophyta</taxon>
        <taxon>Embryophyta</taxon>
        <taxon>Tracheophyta</taxon>
        <taxon>Spermatophyta</taxon>
        <taxon>Magnoliopsida</taxon>
        <taxon>eudicotyledons</taxon>
        <taxon>Gunneridae</taxon>
        <taxon>Pentapetalae</taxon>
        <taxon>rosids</taxon>
        <taxon>fabids</taxon>
        <taxon>Fabales</taxon>
        <taxon>Fabaceae</taxon>
        <taxon>Papilionoideae</taxon>
        <taxon>50 kb inversion clade</taxon>
        <taxon>NPAAA clade</taxon>
        <taxon>indigoferoid/millettioid clade</taxon>
        <taxon>Phaseoleae</taxon>
        <taxon>Glycine</taxon>
        <taxon>Glycine subgen. Soja</taxon>
    </lineage>
</organism>
<keyword evidence="2" id="KW-0611">Plant defense</keyword>
<dbReference type="InterPro" id="IPR002182">
    <property type="entry name" value="NB-ARC"/>
</dbReference>
<accession>K7LRG3</accession>
<evidence type="ECO:0000256" key="1">
    <source>
        <dbReference type="ARBA" id="ARBA00022737"/>
    </source>
</evidence>
<dbReference type="SUPFAM" id="SSF52058">
    <property type="entry name" value="L domain-like"/>
    <property type="match status" value="1"/>
</dbReference>
<feature type="domain" description="Disease resistance R13L4/SHOC-2-like LRR" evidence="4">
    <location>
        <begin position="324"/>
        <end position="525"/>
    </location>
</feature>
<dbReference type="eggNOG" id="KOG4658">
    <property type="taxonomic scope" value="Eukaryota"/>
</dbReference>
<dbReference type="Gene3D" id="3.40.50.300">
    <property type="entry name" value="P-loop containing nucleotide triphosphate hydrolases"/>
    <property type="match status" value="1"/>
</dbReference>
<sequence length="586" mass="67303">MTHSYVTDSDVTGREQDKGEIIKLLNQQDPNDDCNSLYVIPIVGMEGLGKSTLAKFVFNDKRIHECFPLKMWVCVSEDFDIKQLVIKIINSANDSAFLADAPDPQLNFNILDIEQLQKQLRNKLAGREFLLFLDDVDLIQIGANGSKILVTTHNHFVASMMGTVPSHILEGLPLEDSLWHLVKWAFKEKEEEEKYPHLINIGKEIVKKCSGIPFSVRTLGSLLFSKFEANEWEYVRNNEVWNFQPEKMTFYQHFKLQSLAYLISFIQDFVNYGISYLFKIHDLVHDLPLYLIKVKCLLVNFHIQSIPENVQHLSFVEEDLHGKSFTAKSILDLSDSTFETLPRFIGKLKHLRYLNLCNNKKIKRLPNSICKLQNLQILSLRGSMELEALSKGLKSLISLYNFGITTKQAVLPENKIANLSSLQYLTIECCDKVESLFLGVELPILKALDYLRVDNCDKLELSNGHEDQNFNLRLKTIMFYSSPQLVNLPHWLQGSVNTLVSLMLDNCDNLEVLPDWLPKLTCLKVRYVADCPKLQSLPYGIHCVSALEHLEIADCPELCRKYKPRAGECWNQISHIKKIRTVERNI</sequence>
<dbReference type="GO" id="GO:0043531">
    <property type="term" value="F:ADP binding"/>
    <property type="evidence" value="ECO:0007669"/>
    <property type="project" value="InterPro"/>
</dbReference>
<name>K7LRG3_SOYBN</name>
<reference evidence="6" key="2">
    <citation type="submission" date="2018-02" db="UniProtKB">
        <authorList>
            <consortium name="EnsemblPlants"/>
        </authorList>
    </citation>
    <scope>IDENTIFICATION</scope>
    <source>
        <strain evidence="6">Williams 82</strain>
    </source>
</reference>
<protein>
    <submittedName>
        <fullName evidence="5 6">Uncharacterized protein</fullName>
    </submittedName>
</protein>
<evidence type="ECO:0000313" key="6">
    <source>
        <dbReference type="EnsemblPlants" id="KRH30891"/>
    </source>
</evidence>
<dbReference type="Pfam" id="PF23598">
    <property type="entry name" value="LRR_14"/>
    <property type="match status" value="1"/>
</dbReference>
<dbReference type="Gene3D" id="1.10.8.430">
    <property type="entry name" value="Helical domain of apoptotic protease-activating factors"/>
    <property type="match status" value="1"/>
</dbReference>
<dbReference type="InParanoid" id="K7LRG3"/>
<dbReference type="AlphaFoldDB" id="K7LRG3"/>
<dbReference type="EnsemblPlants" id="KRH30891">
    <property type="protein sequence ID" value="KRH30891"/>
    <property type="gene ID" value="GLYMA_11G212800"/>
</dbReference>
<dbReference type="GO" id="GO:0098542">
    <property type="term" value="P:defense response to other organism"/>
    <property type="evidence" value="ECO:0000318"/>
    <property type="project" value="GO_Central"/>
</dbReference>
<dbReference type="OrthoDB" id="2018467at2759"/>
<dbReference type="PRINTS" id="PR00364">
    <property type="entry name" value="DISEASERSIST"/>
</dbReference>
<dbReference type="Pfam" id="PF00931">
    <property type="entry name" value="NB-ARC"/>
    <property type="match status" value="1"/>
</dbReference>
<dbReference type="InterPro" id="IPR042197">
    <property type="entry name" value="Apaf_helical"/>
</dbReference>
<evidence type="ECO:0000256" key="2">
    <source>
        <dbReference type="ARBA" id="ARBA00022821"/>
    </source>
</evidence>
<dbReference type="InterPro" id="IPR027417">
    <property type="entry name" value="P-loop_NTPase"/>
</dbReference>
<dbReference type="SMR" id="K7LRG3"/>
<dbReference type="EMBL" id="CM000844">
    <property type="protein sequence ID" value="KRH30891.1"/>
    <property type="molecule type" value="Genomic_DNA"/>
</dbReference>
<dbReference type="Gene3D" id="3.80.10.10">
    <property type="entry name" value="Ribonuclease Inhibitor"/>
    <property type="match status" value="1"/>
</dbReference>
<reference evidence="5" key="3">
    <citation type="submission" date="2018-07" db="EMBL/GenBank/DDBJ databases">
        <title>WGS assembly of Glycine max.</title>
        <authorList>
            <person name="Schmutz J."/>
            <person name="Cannon S."/>
            <person name="Schlueter J."/>
            <person name="Ma J."/>
            <person name="Mitros T."/>
            <person name="Nelson W."/>
            <person name="Hyten D."/>
            <person name="Song Q."/>
            <person name="Thelen J."/>
            <person name="Cheng J."/>
            <person name="Xu D."/>
            <person name="Hellsten U."/>
            <person name="May G."/>
            <person name="Yu Y."/>
            <person name="Sakurai T."/>
            <person name="Umezawa T."/>
            <person name="Bhattacharyya M."/>
            <person name="Sandhu D."/>
            <person name="Valliyodan B."/>
            <person name="Lindquist E."/>
            <person name="Peto M."/>
            <person name="Grant D."/>
            <person name="Shu S."/>
            <person name="Goodstein D."/>
            <person name="Barry K."/>
            <person name="Futrell-Griggs M."/>
            <person name="Abernathy B."/>
            <person name="Du J."/>
            <person name="Tian Z."/>
            <person name="Zhu L."/>
            <person name="Gill N."/>
            <person name="Joshi T."/>
            <person name="Libault M."/>
            <person name="Sethuraman A."/>
            <person name="Zhang X."/>
            <person name="Shinozaki K."/>
            <person name="Nguyen H."/>
            <person name="Wing R."/>
            <person name="Cregan P."/>
            <person name="Specht J."/>
            <person name="Grimwood J."/>
            <person name="Rokhsar D."/>
            <person name="Stacey G."/>
            <person name="Shoemaker R."/>
            <person name="Jackson S."/>
        </authorList>
    </citation>
    <scope>NUCLEOTIDE SEQUENCE</scope>
    <source>
        <tissue evidence="5">Callus</tissue>
    </source>
</reference>
<evidence type="ECO:0000259" key="4">
    <source>
        <dbReference type="Pfam" id="PF23598"/>
    </source>
</evidence>
<dbReference type="PANTHER" id="PTHR36766:SF61">
    <property type="entry name" value="NB-ARC DOMAIN DISEASE RESISTANCE PROTEIN"/>
    <property type="match status" value="1"/>
</dbReference>
<dbReference type="Proteomes" id="UP000008827">
    <property type="component" value="Chromosome 11"/>
</dbReference>
<dbReference type="PANTHER" id="PTHR36766">
    <property type="entry name" value="PLANT BROAD-SPECTRUM MILDEW RESISTANCE PROTEIN RPW8"/>
    <property type="match status" value="1"/>
</dbReference>
<feature type="domain" description="NB-ARC" evidence="3">
    <location>
        <begin position="15"/>
        <end position="183"/>
    </location>
</feature>
<dbReference type="PaxDb" id="3847-GLYMA11G33251.1"/>
<dbReference type="HOGENOM" id="CLU_000837_8_1_1"/>
<gene>
    <name evidence="5" type="ORF">GLYMA_11G212800</name>
</gene>
<evidence type="ECO:0000313" key="5">
    <source>
        <dbReference type="EMBL" id="KRH30891.1"/>
    </source>
</evidence>
<keyword evidence="7" id="KW-1185">Reference proteome</keyword>
<evidence type="ECO:0000313" key="7">
    <source>
        <dbReference type="Proteomes" id="UP000008827"/>
    </source>
</evidence>
<reference evidence="5 6" key="1">
    <citation type="journal article" date="2010" name="Nature">
        <title>Genome sequence of the palaeopolyploid soybean.</title>
        <authorList>
            <person name="Schmutz J."/>
            <person name="Cannon S.B."/>
            <person name="Schlueter J."/>
            <person name="Ma J."/>
            <person name="Mitros T."/>
            <person name="Nelson W."/>
            <person name="Hyten D.L."/>
            <person name="Song Q."/>
            <person name="Thelen J.J."/>
            <person name="Cheng J."/>
            <person name="Xu D."/>
            <person name="Hellsten U."/>
            <person name="May G.D."/>
            <person name="Yu Y."/>
            <person name="Sakurai T."/>
            <person name="Umezawa T."/>
            <person name="Bhattacharyya M.K."/>
            <person name="Sandhu D."/>
            <person name="Valliyodan B."/>
            <person name="Lindquist E."/>
            <person name="Peto M."/>
            <person name="Grant D."/>
            <person name="Shu S."/>
            <person name="Goodstein D."/>
            <person name="Barry K."/>
            <person name="Futrell-Griggs M."/>
            <person name="Abernathy B."/>
            <person name="Du J."/>
            <person name="Tian Z."/>
            <person name="Zhu L."/>
            <person name="Gill N."/>
            <person name="Joshi T."/>
            <person name="Libault M."/>
            <person name="Sethuraman A."/>
            <person name="Zhang X.-C."/>
            <person name="Shinozaki K."/>
            <person name="Nguyen H.T."/>
            <person name="Wing R.A."/>
            <person name="Cregan P."/>
            <person name="Specht J."/>
            <person name="Grimwood J."/>
            <person name="Rokhsar D."/>
            <person name="Stacey G."/>
            <person name="Shoemaker R.C."/>
            <person name="Jackson S.A."/>
        </authorList>
    </citation>
    <scope>NUCLEOTIDE SEQUENCE [LARGE SCALE GENOMIC DNA]</scope>
    <source>
        <strain evidence="6">cv. Williams 82</strain>
        <tissue evidence="5">Callus</tissue>
    </source>
</reference>
<dbReference type="InterPro" id="IPR055414">
    <property type="entry name" value="LRR_R13L4/SHOC2-like"/>
</dbReference>
<dbReference type="OMA" id="QICHAMG"/>